<keyword evidence="3 5" id="KW-1133">Transmembrane helix</keyword>
<feature type="transmembrane region" description="Helical" evidence="5">
    <location>
        <begin position="38"/>
        <end position="58"/>
    </location>
</feature>
<evidence type="ECO:0000256" key="3">
    <source>
        <dbReference type="ARBA" id="ARBA00022989"/>
    </source>
</evidence>
<dbReference type="Proteomes" id="UP000535182">
    <property type="component" value="Unassembled WGS sequence"/>
</dbReference>
<dbReference type="InterPro" id="IPR007269">
    <property type="entry name" value="ICMT_MeTrfase"/>
</dbReference>
<evidence type="ECO:0000313" key="6">
    <source>
        <dbReference type="EMBL" id="MBB5327321.1"/>
    </source>
</evidence>
<evidence type="ECO:0000256" key="2">
    <source>
        <dbReference type="ARBA" id="ARBA00022692"/>
    </source>
</evidence>
<protein>
    <submittedName>
        <fullName evidence="6">Protein-S-isoprenylcysteine O-methyltransferase Ste14</fullName>
    </submittedName>
</protein>
<dbReference type="Pfam" id="PF04140">
    <property type="entry name" value="ICMT"/>
    <property type="match status" value="1"/>
</dbReference>
<feature type="transmembrane region" description="Helical" evidence="5">
    <location>
        <begin position="115"/>
        <end position="135"/>
    </location>
</feature>
<feature type="transmembrane region" description="Helical" evidence="5">
    <location>
        <begin position="141"/>
        <end position="159"/>
    </location>
</feature>
<keyword evidence="4 5" id="KW-0472">Membrane</keyword>
<reference evidence="6 7" key="1">
    <citation type="submission" date="2020-08" db="EMBL/GenBank/DDBJ databases">
        <title>Genomic Encyclopedia of Type Strains, Phase IV (KMG-V): Genome sequencing to study the core and pangenomes of soil and plant-associated prokaryotes.</title>
        <authorList>
            <person name="Whitman W."/>
        </authorList>
    </citation>
    <scope>NUCLEOTIDE SEQUENCE [LARGE SCALE GENOMIC DNA]</scope>
    <source>
        <strain evidence="6 7">X5P2</strain>
    </source>
</reference>
<accession>A0A9X0U2E8</accession>
<comment type="subcellular location">
    <subcellularLocation>
        <location evidence="1">Membrane</location>
        <topology evidence="1">Multi-pass membrane protein</topology>
    </subcellularLocation>
</comment>
<dbReference type="InterPro" id="IPR052527">
    <property type="entry name" value="Metal_cation-efflux_comp"/>
</dbReference>
<keyword evidence="2 5" id="KW-0812">Transmembrane</keyword>
<dbReference type="EMBL" id="JACHEB010000002">
    <property type="protein sequence ID" value="MBB5327321.1"/>
    <property type="molecule type" value="Genomic_DNA"/>
</dbReference>
<feature type="transmembrane region" description="Helical" evidence="5">
    <location>
        <begin position="6"/>
        <end position="26"/>
    </location>
</feature>
<evidence type="ECO:0000313" key="7">
    <source>
        <dbReference type="Proteomes" id="UP000535182"/>
    </source>
</evidence>
<evidence type="ECO:0000256" key="1">
    <source>
        <dbReference type="ARBA" id="ARBA00004141"/>
    </source>
</evidence>
<dbReference type="Gene3D" id="1.20.120.1630">
    <property type="match status" value="1"/>
</dbReference>
<organism evidence="6 7">
    <name type="scientific">Tunturiibacter gelidiferens</name>
    <dbReference type="NCBI Taxonomy" id="3069689"/>
    <lineage>
        <taxon>Bacteria</taxon>
        <taxon>Pseudomonadati</taxon>
        <taxon>Acidobacteriota</taxon>
        <taxon>Terriglobia</taxon>
        <taxon>Terriglobales</taxon>
        <taxon>Acidobacteriaceae</taxon>
        <taxon>Tunturiibacter</taxon>
    </lineage>
</organism>
<proteinExistence type="predicted"/>
<dbReference type="PANTHER" id="PTHR43847">
    <property type="entry name" value="BLL3993 PROTEIN"/>
    <property type="match status" value="1"/>
</dbReference>
<keyword evidence="7" id="KW-1185">Reference proteome</keyword>
<dbReference type="AlphaFoldDB" id="A0A9X0U2E8"/>
<dbReference type="RefSeq" id="WP_183973935.1">
    <property type="nucleotide sequence ID" value="NZ_JACHEB010000002.1"/>
</dbReference>
<dbReference type="GO" id="GO:0004671">
    <property type="term" value="F:protein C-terminal S-isoprenylcysteine carboxyl O-methyltransferase activity"/>
    <property type="evidence" value="ECO:0007669"/>
    <property type="project" value="InterPro"/>
</dbReference>
<dbReference type="GO" id="GO:0016020">
    <property type="term" value="C:membrane"/>
    <property type="evidence" value="ECO:0007669"/>
    <property type="project" value="UniProtKB-SubCell"/>
</dbReference>
<gene>
    <name evidence="6" type="ORF">HDF14_000926</name>
</gene>
<comment type="caution">
    <text evidence="6">The sequence shown here is derived from an EMBL/GenBank/DDBJ whole genome shotgun (WGS) entry which is preliminary data.</text>
</comment>
<dbReference type="PANTHER" id="PTHR43847:SF1">
    <property type="entry name" value="BLL3993 PROTEIN"/>
    <property type="match status" value="1"/>
</dbReference>
<sequence>MNVLALYRILYLAWVLSEVVILAITRTRRGGGDIQDRGSLRILWLVILVSVSLGSYYGDTHPHTIDPITPWAQAAALIPLILGLAIRWTAIVTLGRSFSANVAIRATQTLHKTGLFRFVRHPSYSGLILIFAAIALHTRNWLGFAMVLIPTAAALFYRIRVEESALRRAFGHDYDDYRKTTRCLIPGIF</sequence>
<name>A0A9X0U2E8_9BACT</name>
<evidence type="ECO:0000256" key="5">
    <source>
        <dbReference type="SAM" id="Phobius"/>
    </source>
</evidence>
<feature type="transmembrane region" description="Helical" evidence="5">
    <location>
        <begin position="70"/>
        <end position="94"/>
    </location>
</feature>
<evidence type="ECO:0000256" key="4">
    <source>
        <dbReference type="ARBA" id="ARBA00023136"/>
    </source>
</evidence>